<reference evidence="7 8" key="1">
    <citation type="submission" date="2022-05" db="EMBL/GenBank/DDBJ databases">
        <title>Genome Sequencing of Bee-Associated Microbes.</title>
        <authorList>
            <person name="Dunlap C."/>
        </authorList>
    </citation>
    <scope>NUCLEOTIDE SEQUENCE [LARGE SCALE GENOMIC DNA]</scope>
    <source>
        <strain evidence="7 8">NRRL B-23120</strain>
    </source>
</reference>
<dbReference type="SUPFAM" id="SSF88659">
    <property type="entry name" value="Sigma3 and sigma4 domains of RNA polymerase sigma factors"/>
    <property type="match status" value="1"/>
</dbReference>
<dbReference type="GeneID" id="95376252"/>
<dbReference type="EMBL" id="JAMDMJ010000029">
    <property type="protein sequence ID" value="MCY9598339.1"/>
    <property type="molecule type" value="Genomic_DNA"/>
</dbReference>
<accession>A0ABT4FMT5</accession>
<feature type="domain" description="RNA polymerase sigma factor 70 region 4 type 2" evidence="6">
    <location>
        <begin position="171"/>
        <end position="220"/>
    </location>
</feature>
<dbReference type="Gene3D" id="1.10.1740.10">
    <property type="match status" value="1"/>
</dbReference>
<feature type="domain" description="RNA polymerase sigma-70 region 2" evidence="5">
    <location>
        <begin position="45"/>
        <end position="111"/>
    </location>
</feature>
<dbReference type="InterPro" id="IPR013325">
    <property type="entry name" value="RNA_pol_sigma_r2"/>
</dbReference>
<evidence type="ECO:0000256" key="4">
    <source>
        <dbReference type="ARBA" id="ARBA00023163"/>
    </source>
</evidence>
<comment type="similarity">
    <text evidence="1">Belongs to the sigma-70 factor family. ECF subfamily.</text>
</comment>
<dbReference type="CDD" id="cd06171">
    <property type="entry name" value="Sigma70_r4"/>
    <property type="match status" value="1"/>
</dbReference>
<dbReference type="PANTHER" id="PTHR43133:SF51">
    <property type="entry name" value="RNA POLYMERASE SIGMA FACTOR"/>
    <property type="match status" value="1"/>
</dbReference>
<dbReference type="InterPro" id="IPR007627">
    <property type="entry name" value="RNA_pol_sigma70_r2"/>
</dbReference>
<proteinExistence type="inferred from homology"/>
<dbReference type="RefSeq" id="WP_042225773.1">
    <property type="nucleotide sequence ID" value="NZ_CP026520.1"/>
</dbReference>
<evidence type="ECO:0000256" key="2">
    <source>
        <dbReference type="ARBA" id="ARBA00023015"/>
    </source>
</evidence>
<keyword evidence="4" id="KW-0804">Transcription</keyword>
<dbReference type="InterPro" id="IPR014284">
    <property type="entry name" value="RNA_pol_sigma-70_dom"/>
</dbReference>
<sequence>MTGQLFCEVLILNHYTTDLKNWEQMDDNSLVQQAQEGEREAFGELVRRHRSRMYGYARAITRESFLAEDIVQDALVKAFLHLGTLVEADKFLPWVHRIVRNQAFTRLKKTSARERAFSQLAPMWKDAGEESQEWGDLDRILDRLGRTAAGKADSQLTPEEAYMQKETLEILTGIVGCLKPRERRIFESHFFDQLSPQEIAGLFELSSANVYQIISRSRKKVMQERTRITVGSYMETRKDWGDMKTVIVPDHESFTEVQSWTTAADALYAMLKAAGETLSHPMVMGLTGHAFRLNIVPSSVHIAGPTAYSFAGVLSKGLENIGYQSSYVDGMSGTLGTNANLLDPSLLGKEAMAKRGINQALPEALDLIHRSLDRGIPVLAWDLFLPEFGLIYGYDDERHLLHAYECGKKDTLEYDNLGRSVKEEIFVLALADSAGTTFKQRLGRAMNMIVDHYDGREPDDCTGSVKGLAAYDAWIAAFRGGKIEPNGNAYNIAVVRDARTHAVRFLNEAAEQWPLAGETAACFADVPVLAHKAAQEYKEALEHFSVLKDLFPFPQGGDPNEPDASAKAISLLELIKEREQTAVGYLRELSDLLR</sequence>
<dbReference type="InterPro" id="IPR036388">
    <property type="entry name" value="WH-like_DNA-bd_sf"/>
</dbReference>
<keyword evidence="2" id="KW-0805">Transcription regulation</keyword>
<organism evidence="7 8">
    <name type="scientific">Paenibacillus chitinolyticus</name>
    <dbReference type="NCBI Taxonomy" id="79263"/>
    <lineage>
        <taxon>Bacteria</taxon>
        <taxon>Bacillati</taxon>
        <taxon>Bacillota</taxon>
        <taxon>Bacilli</taxon>
        <taxon>Bacillales</taxon>
        <taxon>Paenibacillaceae</taxon>
        <taxon>Paenibacillus</taxon>
    </lineage>
</organism>
<keyword evidence="3" id="KW-0731">Sigma factor</keyword>
<dbReference type="Gene3D" id="1.10.10.10">
    <property type="entry name" value="Winged helix-like DNA-binding domain superfamily/Winged helix DNA-binding domain"/>
    <property type="match status" value="1"/>
</dbReference>
<dbReference type="InterPro" id="IPR013324">
    <property type="entry name" value="RNA_pol_sigma_r3/r4-like"/>
</dbReference>
<evidence type="ECO:0000256" key="3">
    <source>
        <dbReference type="ARBA" id="ARBA00023082"/>
    </source>
</evidence>
<protein>
    <submittedName>
        <fullName evidence="7">RNA polymerase sigma factor</fullName>
    </submittedName>
</protein>
<evidence type="ECO:0000259" key="6">
    <source>
        <dbReference type="Pfam" id="PF08281"/>
    </source>
</evidence>
<evidence type="ECO:0000256" key="1">
    <source>
        <dbReference type="ARBA" id="ARBA00010641"/>
    </source>
</evidence>
<evidence type="ECO:0000313" key="7">
    <source>
        <dbReference type="EMBL" id="MCY9598339.1"/>
    </source>
</evidence>
<dbReference type="InterPro" id="IPR039425">
    <property type="entry name" value="RNA_pol_sigma-70-like"/>
</dbReference>
<dbReference type="Pfam" id="PF04542">
    <property type="entry name" value="Sigma70_r2"/>
    <property type="match status" value="1"/>
</dbReference>
<keyword evidence="8" id="KW-1185">Reference proteome</keyword>
<gene>
    <name evidence="7" type="ORF">M5X16_21565</name>
</gene>
<dbReference type="NCBIfam" id="TIGR02937">
    <property type="entry name" value="sigma70-ECF"/>
    <property type="match status" value="1"/>
</dbReference>
<dbReference type="Proteomes" id="UP001527202">
    <property type="component" value="Unassembled WGS sequence"/>
</dbReference>
<dbReference type="InterPro" id="IPR013249">
    <property type="entry name" value="RNA_pol_sigma70_r4_t2"/>
</dbReference>
<name>A0ABT4FMT5_9BACL</name>
<comment type="caution">
    <text evidence="7">The sequence shown here is derived from an EMBL/GenBank/DDBJ whole genome shotgun (WGS) entry which is preliminary data.</text>
</comment>
<evidence type="ECO:0000259" key="5">
    <source>
        <dbReference type="Pfam" id="PF04542"/>
    </source>
</evidence>
<dbReference type="SUPFAM" id="SSF88946">
    <property type="entry name" value="Sigma2 domain of RNA polymerase sigma factors"/>
    <property type="match status" value="1"/>
</dbReference>
<evidence type="ECO:0000313" key="8">
    <source>
        <dbReference type="Proteomes" id="UP001527202"/>
    </source>
</evidence>
<dbReference type="Pfam" id="PF08281">
    <property type="entry name" value="Sigma70_r4_2"/>
    <property type="match status" value="1"/>
</dbReference>
<dbReference type="PANTHER" id="PTHR43133">
    <property type="entry name" value="RNA POLYMERASE ECF-TYPE SIGMA FACTO"/>
    <property type="match status" value="1"/>
</dbReference>